<comment type="caution">
    <text evidence="2">The sequence shown here is derived from an EMBL/GenBank/DDBJ whole genome shotgun (WGS) entry which is preliminary data.</text>
</comment>
<feature type="region of interest" description="Disordered" evidence="1">
    <location>
        <begin position="67"/>
        <end position="112"/>
    </location>
</feature>
<protein>
    <submittedName>
        <fullName evidence="2">Uncharacterized protein</fullName>
    </submittedName>
</protein>
<reference evidence="2" key="2">
    <citation type="submission" date="2021-08" db="EMBL/GenBank/DDBJ databases">
        <authorList>
            <person name="Tani A."/>
            <person name="Ola A."/>
            <person name="Ogura Y."/>
            <person name="Katsura K."/>
            <person name="Hayashi T."/>
        </authorList>
    </citation>
    <scope>NUCLEOTIDE SEQUENCE</scope>
    <source>
        <strain evidence="2">KCTC 52305</strain>
    </source>
</reference>
<organism evidence="2 3">
    <name type="scientific">Methylobacterium crusticola</name>
    <dbReference type="NCBI Taxonomy" id="1697972"/>
    <lineage>
        <taxon>Bacteria</taxon>
        <taxon>Pseudomonadati</taxon>
        <taxon>Pseudomonadota</taxon>
        <taxon>Alphaproteobacteria</taxon>
        <taxon>Hyphomicrobiales</taxon>
        <taxon>Methylobacteriaceae</taxon>
        <taxon>Methylobacterium</taxon>
    </lineage>
</organism>
<accession>A0ABQ4R0Z7</accession>
<keyword evidence="3" id="KW-1185">Reference proteome</keyword>
<evidence type="ECO:0000256" key="1">
    <source>
        <dbReference type="SAM" id="MobiDB-lite"/>
    </source>
</evidence>
<dbReference type="Proteomes" id="UP001055167">
    <property type="component" value="Unassembled WGS sequence"/>
</dbReference>
<name>A0ABQ4R0Z7_9HYPH</name>
<gene>
    <name evidence="2" type="ORF">OPKNFCMD_3855</name>
</gene>
<evidence type="ECO:0000313" key="3">
    <source>
        <dbReference type="Proteomes" id="UP001055167"/>
    </source>
</evidence>
<reference evidence="2" key="1">
    <citation type="journal article" date="2021" name="Front. Microbiol.">
        <title>Comprehensive Comparative Genomics and Phenotyping of Methylobacterium Species.</title>
        <authorList>
            <person name="Alessa O."/>
            <person name="Ogura Y."/>
            <person name="Fujitani Y."/>
            <person name="Takami H."/>
            <person name="Hayashi T."/>
            <person name="Sahin N."/>
            <person name="Tani A."/>
        </authorList>
    </citation>
    <scope>NUCLEOTIDE SEQUENCE</scope>
    <source>
        <strain evidence="2">KCTC 52305</strain>
    </source>
</reference>
<proteinExistence type="predicted"/>
<evidence type="ECO:0000313" key="2">
    <source>
        <dbReference type="EMBL" id="GJD51104.1"/>
    </source>
</evidence>
<sequence>MATRACPVWSPKDIRRAVPKPAPMLPPASAPIPEPCTPACPHSAAPLDLEGLYAQVEADRMARLAPPTAPAPVPPVAPATVTDPVDSPRRARAVAKPTAQRRPSASAPTKGAQAVARIEAQALTTGARPAPVAPARPVVTIQAATHRGRVASDFPNADAFILAPTPGGMPSRIFAELLRRRAAAVHADIFAGEPEARAWRRDVAREDLRALADLYEHCPTLYPVVTIRESDGLAINGDALRAAVQRLGGGSSPALACVEG</sequence>
<dbReference type="EMBL" id="BPQH01000012">
    <property type="protein sequence ID" value="GJD51104.1"/>
    <property type="molecule type" value="Genomic_DNA"/>
</dbReference>
<feature type="compositionally biased region" description="Pro residues" evidence="1">
    <location>
        <begin position="67"/>
        <end position="77"/>
    </location>
</feature>